<dbReference type="GO" id="GO:0005516">
    <property type="term" value="F:calmodulin binding"/>
    <property type="evidence" value="ECO:0007669"/>
    <property type="project" value="TreeGrafter"/>
</dbReference>
<evidence type="ECO:0000256" key="1">
    <source>
        <dbReference type="SAM" id="MobiDB-lite"/>
    </source>
</evidence>
<name>A0AAD8IML3_9APIA</name>
<proteinExistence type="predicted"/>
<dbReference type="AlphaFoldDB" id="A0AAD8IML3"/>
<protein>
    <submittedName>
        <fullName evidence="3">Calmodulin-binding protein 25</fullName>
    </submittedName>
</protein>
<feature type="region of interest" description="Disordered" evidence="1">
    <location>
        <begin position="63"/>
        <end position="83"/>
    </location>
</feature>
<feature type="compositionally biased region" description="Polar residues" evidence="1">
    <location>
        <begin position="63"/>
        <end position="76"/>
    </location>
</feature>
<keyword evidence="4" id="KW-1185">Reference proteome</keyword>
<dbReference type="Pfam" id="PF05678">
    <property type="entry name" value="VQ"/>
    <property type="match status" value="1"/>
</dbReference>
<dbReference type="EMBL" id="JAUIZM010000004">
    <property type="protein sequence ID" value="KAK1386725.1"/>
    <property type="molecule type" value="Genomic_DNA"/>
</dbReference>
<reference evidence="3" key="1">
    <citation type="submission" date="2023-02" db="EMBL/GenBank/DDBJ databases">
        <title>Genome of toxic invasive species Heracleum sosnowskyi carries increased number of genes despite the absence of recent whole-genome duplications.</title>
        <authorList>
            <person name="Schelkunov M."/>
            <person name="Shtratnikova V."/>
            <person name="Makarenko M."/>
            <person name="Klepikova A."/>
            <person name="Omelchenko D."/>
            <person name="Novikova G."/>
            <person name="Obukhova E."/>
            <person name="Bogdanov V."/>
            <person name="Penin A."/>
            <person name="Logacheva M."/>
        </authorList>
    </citation>
    <scope>NUCLEOTIDE SEQUENCE</scope>
    <source>
        <strain evidence="3">Hsosn_3</strain>
        <tissue evidence="3">Leaf</tissue>
    </source>
</reference>
<accession>A0AAD8IML3</accession>
<evidence type="ECO:0000259" key="2">
    <source>
        <dbReference type="Pfam" id="PF05678"/>
    </source>
</evidence>
<gene>
    <name evidence="3" type="ORF">POM88_014903</name>
</gene>
<evidence type="ECO:0000313" key="3">
    <source>
        <dbReference type="EMBL" id="KAK1386725.1"/>
    </source>
</evidence>
<dbReference type="GO" id="GO:0006970">
    <property type="term" value="P:response to osmotic stress"/>
    <property type="evidence" value="ECO:0007669"/>
    <property type="project" value="TreeGrafter"/>
</dbReference>
<evidence type="ECO:0000313" key="4">
    <source>
        <dbReference type="Proteomes" id="UP001237642"/>
    </source>
</evidence>
<comment type="caution">
    <text evidence="3">The sequence shown here is derived from an EMBL/GenBank/DDBJ whole genome shotgun (WGS) entry which is preliminary data.</text>
</comment>
<reference evidence="3" key="2">
    <citation type="submission" date="2023-05" db="EMBL/GenBank/DDBJ databases">
        <authorList>
            <person name="Schelkunov M.I."/>
        </authorList>
    </citation>
    <scope>NUCLEOTIDE SEQUENCE</scope>
    <source>
        <strain evidence="3">Hsosn_3</strain>
        <tissue evidence="3">Leaf</tissue>
    </source>
</reference>
<dbReference type="PANTHER" id="PTHR33179:SF9">
    <property type="entry name" value="OS01G0278000 PROTEIN"/>
    <property type="match status" value="1"/>
</dbReference>
<dbReference type="InterPro" id="IPR039609">
    <property type="entry name" value="VQ_15/22"/>
</dbReference>
<dbReference type="InterPro" id="IPR008889">
    <property type="entry name" value="VQ"/>
</dbReference>
<feature type="domain" description="VQ" evidence="2">
    <location>
        <begin position="106"/>
        <end position="126"/>
    </location>
</feature>
<dbReference type="Proteomes" id="UP001237642">
    <property type="component" value="Unassembled WGS sequence"/>
</dbReference>
<organism evidence="3 4">
    <name type="scientific">Heracleum sosnowskyi</name>
    <dbReference type="NCBI Taxonomy" id="360622"/>
    <lineage>
        <taxon>Eukaryota</taxon>
        <taxon>Viridiplantae</taxon>
        <taxon>Streptophyta</taxon>
        <taxon>Embryophyta</taxon>
        <taxon>Tracheophyta</taxon>
        <taxon>Spermatophyta</taxon>
        <taxon>Magnoliopsida</taxon>
        <taxon>eudicotyledons</taxon>
        <taxon>Gunneridae</taxon>
        <taxon>Pentapetalae</taxon>
        <taxon>asterids</taxon>
        <taxon>campanulids</taxon>
        <taxon>Apiales</taxon>
        <taxon>Apiaceae</taxon>
        <taxon>Apioideae</taxon>
        <taxon>apioid superclade</taxon>
        <taxon>Tordylieae</taxon>
        <taxon>Tordyliinae</taxon>
        <taxon>Heracleum</taxon>
    </lineage>
</organism>
<dbReference type="GO" id="GO:0005634">
    <property type="term" value="C:nucleus"/>
    <property type="evidence" value="ECO:0007669"/>
    <property type="project" value="TreeGrafter"/>
</dbReference>
<dbReference type="PANTHER" id="PTHR33179">
    <property type="entry name" value="VQ MOTIF-CONTAINING PROTEIN"/>
    <property type="match status" value="1"/>
</dbReference>
<sequence>MNSSEPWNYRPVFTDSWLSEAFARDTDTLTNALHKTFYNHSDPTEDPVGDMFYPLFDMVKPESTSTLPTPSVSGSDPDTPVVKRRGCGVASGKISKRKSRASKKNTTTFINADASNFRQMVQQVTGVKFGNGQVPVASVLKPEPQRMVNRFQGCLPTLDTSAFLLDHQVNAPTSQQPVMGYAPASGATEGGGGGFDFESFSGFPTLESWKVM</sequence>